<sequence length="112" mass="13059">MGPVSGIPLQLLSVCLTFVRFRSWEYSRDVQVCKSLKYNKWIIRLSAVQIHMRTHLGLKNIRRWDIGWAVGPVLSGGNTELNVDELLLTRRGPRHLLQRHGYVREHLDSRRS</sequence>
<evidence type="ECO:0000256" key="1">
    <source>
        <dbReference type="SAM" id="SignalP"/>
    </source>
</evidence>
<organism evidence="3">
    <name type="scientific">Coccidioides posadasii (strain RMSCC 757 / Silveira)</name>
    <name type="common">Valley fever fungus</name>
    <dbReference type="NCBI Taxonomy" id="443226"/>
    <lineage>
        <taxon>Eukaryota</taxon>
        <taxon>Fungi</taxon>
        <taxon>Dikarya</taxon>
        <taxon>Ascomycota</taxon>
        <taxon>Pezizomycotina</taxon>
        <taxon>Eurotiomycetes</taxon>
        <taxon>Eurotiomycetidae</taxon>
        <taxon>Onygenales</taxon>
        <taxon>Onygenaceae</taxon>
        <taxon>Coccidioides</taxon>
    </lineage>
</organism>
<protein>
    <submittedName>
        <fullName evidence="2">Uncharacterized protein</fullName>
    </submittedName>
</protein>
<dbReference type="EMBL" id="GL636487">
    <property type="protein sequence ID" value="EFW21263.1"/>
    <property type="molecule type" value="Genomic_DNA"/>
</dbReference>
<reference evidence="3" key="2">
    <citation type="submission" date="2010-03" db="EMBL/GenBank/DDBJ databases">
        <title>The genome sequence of Coccidioides posadasii strain Silveira.</title>
        <authorList>
            <consortium name="The Broad Institute Genome Sequencing Center for Infectious Disease"/>
            <person name="Neafsey D."/>
            <person name="Orbach M."/>
            <person name="Henn M.R."/>
            <person name="Cole G.T."/>
            <person name="Galgiani J."/>
            <person name="Gardner M.J."/>
            <person name="Kirkland T.N."/>
            <person name="Taylor J.W."/>
            <person name="Young S.K."/>
            <person name="Zeng Q."/>
            <person name="Koehrsen M."/>
            <person name="Alvarado L."/>
            <person name="Berlin A."/>
            <person name="Borenstein D."/>
            <person name="Chapman S.B."/>
            <person name="Chen Z."/>
            <person name="Engels R."/>
            <person name="Freedman E."/>
            <person name="Gellesch M."/>
            <person name="Goldberg J."/>
            <person name="Griggs A."/>
            <person name="Gujja S."/>
            <person name="Heilman E."/>
            <person name="Heiman D."/>
            <person name="Howarth C."/>
            <person name="Jen D."/>
            <person name="Larson L."/>
            <person name="Mehta T."/>
            <person name="Neiman D."/>
            <person name="Park D."/>
            <person name="Pearson M."/>
            <person name="Richards J."/>
            <person name="Roberts A."/>
            <person name="Saif S."/>
            <person name="Shea T."/>
            <person name="Shenoy N."/>
            <person name="Sisk P."/>
            <person name="Stolte C."/>
            <person name="Sykes S."/>
            <person name="Walk T."/>
            <person name="White J."/>
            <person name="Yandava C."/>
            <person name="Haas B."/>
            <person name="Nusbaum C."/>
            <person name="Birren B."/>
        </authorList>
    </citation>
    <scope>NUCLEOTIDE SEQUENCE [LARGE SCALE GENOMIC DNA]</scope>
    <source>
        <strain evidence="3">RMSCC 757 / Silveira</strain>
    </source>
</reference>
<dbReference type="VEuPathDB" id="FungiDB:CPSG_01420"/>
<accession>E9CVC5</accession>
<reference evidence="3" key="1">
    <citation type="journal article" date="2010" name="Genome Res.">
        <title>Population genomic sequencing of Coccidioides fungi reveals recent hybridization and transposon control.</title>
        <authorList>
            <person name="Neafsey D.E."/>
            <person name="Barker B.M."/>
            <person name="Sharpton T.J."/>
            <person name="Stajich J.E."/>
            <person name="Park D.J."/>
            <person name="Whiston E."/>
            <person name="Hung C.-Y."/>
            <person name="McMahan C."/>
            <person name="White J."/>
            <person name="Sykes S."/>
            <person name="Heiman D."/>
            <person name="Young S."/>
            <person name="Zeng Q."/>
            <person name="Abouelleil A."/>
            <person name="Aftuck L."/>
            <person name="Bessette D."/>
            <person name="Brown A."/>
            <person name="FitzGerald M."/>
            <person name="Lui A."/>
            <person name="Macdonald J.P."/>
            <person name="Priest M."/>
            <person name="Orbach M.J."/>
            <person name="Galgiani J.N."/>
            <person name="Kirkland T.N."/>
            <person name="Cole G.T."/>
            <person name="Birren B.W."/>
            <person name="Henn M.R."/>
            <person name="Taylor J.W."/>
            <person name="Rounsley S.D."/>
        </authorList>
    </citation>
    <scope>NUCLEOTIDE SEQUENCE [LARGE SCALE GENOMIC DNA]</scope>
    <source>
        <strain evidence="3">RMSCC 757 / Silveira</strain>
    </source>
</reference>
<feature type="signal peptide" evidence="1">
    <location>
        <begin position="1"/>
        <end position="21"/>
    </location>
</feature>
<feature type="chain" id="PRO_5003234392" evidence="1">
    <location>
        <begin position="22"/>
        <end position="112"/>
    </location>
</feature>
<gene>
    <name evidence="2" type="ORF">CPSG_01420</name>
</gene>
<name>E9CVC5_COCPS</name>
<dbReference type="AlphaFoldDB" id="E9CVC5"/>
<proteinExistence type="predicted"/>
<evidence type="ECO:0000313" key="2">
    <source>
        <dbReference type="EMBL" id="EFW21263.1"/>
    </source>
</evidence>
<evidence type="ECO:0000313" key="3">
    <source>
        <dbReference type="Proteomes" id="UP000002497"/>
    </source>
</evidence>
<dbReference type="Proteomes" id="UP000002497">
    <property type="component" value="Unassembled WGS sequence"/>
</dbReference>
<keyword evidence="1" id="KW-0732">Signal</keyword>
<dbReference type="HOGENOM" id="CLU_2145634_0_0_1"/>
<keyword evidence="3" id="KW-1185">Reference proteome</keyword>